<dbReference type="KEGG" id="ehr:EHR_09815"/>
<accession>I6T7S4</accession>
<proteinExistence type="predicted"/>
<keyword evidence="2" id="KW-1185">Reference proteome</keyword>
<name>I6T7S4_ENTHA</name>
<protein>
    <submittedName>
        <fullName evidence="1">Uncharacterized protein</fullName>
    </submittedName>
</protein>
<dbReference type="EMBL" id="CP003504">
    <property type="protein sequence ID" value="AFM70866.1"/>
    <property type="molecule type" value="Genomic_DNA"/>
</dbReference>
<reference evidence="1 2" key="1">
    <citation type="journal article" date="2012" name="J. Bacteriol.">
        <title>Genome sequence of Enterococcus hirae (Streptococcus faecalis) ATCC 9790, a model organism for the study of ion transport, bioenergetics, and copper homeostasis.</title>
        <authorList>
            <person name="Gaechter T."/>
            <person name="Wunderlin C."/>
            <person name="Schmidheini T."/>
            <person name="Solioz M."/>
        </authorList>
    </citation>
    <scope>NUCLEOTIDE SEQUENCE [LARGE SCALE GENOMIC DNA]</scope>
    <source>
        <strain evidence="2">ATCC 9790 / DSM 20160 / JCM 8729 / LMG 6399 / NBRC 3181 / NCIMB 6459 / NCDO 1258 / NCTC 12367 / WDCM 00089 / R</strain>
    </source>
</reference>
<organism evidence="1 2">
    <name type="scientific">Enterococcus hirae (strain ATCC 9790 / DSM 20160 / JCM 8729 / LMG 6399 / NBRC 3181 / NCIMB 6459 / NCDO 1258 / NCTC 12367 / WDCM 00089 / R)</name>
    <dbReference type="NCBI Taxonomy" id="768486"/>
    <lineage>
        <taxon>Bacteria</taxon>
        <taxon>Bacillati</taxon>
        <taxon>Bacillota</taxon>
        <taxon>Bacilli</taxon>
        <taxon>Lactobacillales</taxon>
        <taxon>Enterococcaceae</taxon>
        <taxon>Enterococcus</taxon>
    </lineage>
</organism>
<dbReference type="Proteomes" id="UP000002895">
    <property type="component" value="Chromosome"/>
</dbReference>
<evidence type="ECO:0000313" key="2">
    <source>
        <dbReference type="Proteomes" id="UP000002895"/>
    </source>
</evidence>
<sequence length="33" mass="4134">MSRKKKFIPEVNQEVECFWCDTEHETPWIYLFV</sequence>
<dbReference type="AlphaFoldDB" id="I6T7S4"/>
<gene>
    <name evidence="1" type="ordered locus">EHR_09815</name>
</gene>
<dbReference type="HOGENOM" id="CLU_3381763_0_0_9"/>
<evidence type="ECO:0000313" key="1">
    <source>
        <dbReference type="EMBL" id="AFM70866.1"/>
    </source>
</evidence>